<protein>
    <submittedName>
        <fullName evidence="1">Uncharacterized protein</fullName>
    </submittedName>
</protein>
<gene>
    <name evidence="1" type="ORF">FHX81_0476</name>
</gene>
<evidence type="ECO:0000313" key="2">
    <source>
        <dbReference type="Proteomes" id="UP000316628"/>
    </source>
</evidence>
<evidence type="ECO:0000313" key="1">
    <source>
        <dbReference type="EMBL" id="TQM78216.1"/>
    </source>
</evidence>
<dbReference type="AlphaFoldDB" id="A0A543J5V4"/>
<organism evidence="1 2">
    <name type="scientific">Saccharothrix saharensis</name>
    <dbReference type="NCBI Taxonomy" id="571190"/>
    <lineage>
        <taxon>Bacteria</taxon>
        <taxon>Bacillati</taxon>
        <taxon>Actinomycetota</taxon>
        <taxon>Actinomycetes</taxon>
        <taxon>Pseudonocardiales</taxon>
        <taxon>Pseudonocardiaceae</taxon>
        <taxon>Saccharothrix</taxon>
    </lineage>
</organism>
<comment type="caution">
    <text evidence="1">The sequence shown here is derived from an EMBL/GenBank/DDBJ whole genome shotgun (WGS) entry which is preliminary data.</text>
</comment>
<proteinExistence type="predicted"/>
<dbReference type="Proteomes" id="UP000316628">
    <property type="component" value="Unassembled WGS sequence"/>
</dbReference>
<reference evidence="1 2" key="1">
    <citation type="submission" date="2019-06" db="EMBL/GenBank/DDBJ databases">
        <title>Sequencing the genomes of 1000 actinobacteria strains.</title>
        <authorList>
            <person name="Klenk H.-P."/>
        </authorList>
    </citation>
    <scope>NUCLEOTIDE SEQUENCE [LARGE SCALE GENOMIC DNA]</scope>
    <source>
        <strain evidence="1 2">DSM 45456</strain>
    </source>
</reference>
<keyword evidence="2" id="KW-1185">Reference proteome</keyword>
<accession>A0A543J5V4</accession>
<name>A0A543J5V4_9PSEU</name>
<sequence>MRSGLRASAVTVVPGAAIGSSVTAAQLCQSSTVFHQFVRTWPAALVVNRSMSSGLRATTDTVAPGTATEASVRRYQLCQPLIGPSHRTDTTRPAVSVTNRSIRSALRATADTAAPGSVTTWSSMENQLCPPSAGFHQLVSTRPSASVSKTST</sequence>
<dbReference type="EMBL" id="VFPP01000001">
    <property type="protein sequence ID" value="TQM78216.1"/>
    <property type="molecule type" value="Genomic_DNA"/>
</dbReference>